<evidence type="ECO:0000313" key="1">
    <source>
        <dbReference type="EMBL" id="MBW60921.1"/>
    </source>
</evidence>
<protein>
    <submittedName>
        <fullName evidence="1">Putative secreted protein</fullName>
    </submittedName>
</protein>
<proteinExistence type="predicted"/>
<accession>A0A2M4C718</accession>
<dbReference type="EMBL" id="GGFJ01011780">
    <property type="protein sequence ID" value="MBW60921.1"/>
    <property type="molecule type" value="Transcribed_RNA"/>
</dbReference>
<reference evidence="1" key="1">
    <citation type="submission" date="2018-01" db="EMBL/GenBank/DDBJ databases">
        <title>An insight into the sialome of Amazonian anophelines.</title>
        <authorList>
            <person name="Ribeiro J.M."/>
            <person name="Scarpassa V."/>
            <person name="Calvo E."/>
        </authorList>
    </citation>
    <scope>NUCLEOTIDE SEQUENCE</scope>
    <source>
        <tissue evidence="1">Salivary glands</tissue>
    </source>
</reference>
<organism evidence="1">
    <name type="scientific">Anopheles marajoara</name>
    <dbReference type="NCBI Taxonomy" id="58244"/>
    <lineage>
        <taxon>Eukaryota</taxon>
        <taxon>Metazoa</taxon>
        <taxon>Ecdysozoa</taxon>
        <taxon>Arthropoda</taxon>
        <taxon>Hexapoda</taxon>
        <taxon>Insecta</taxon>
        <taxon>Pterygota</taxon>
        <taxon>Neoptera</taxon>
        <taxon>Endopterygota</taxon>
        <taxon>Diptera</taxon>
        <taxon>Nematocera</taxon>
        <taxon>Culicoidea</taxon>
        <taxon>Culicidae</taxon>
        <taxon>Anophelinae</taxon>
        <taxon>Anopheles</taxon>
    </lineage>
</organism>
<dbReference type="AlphaFoldDB" id="A0A2M4C718"/>
<name>A0A2M4C718_9DIPT</name>
<sequence length="144" mass="17040">MFLLSVRLFFRITPLLLAGLTVLARSFTLRWYVEAFRQFRALQDAWLSGGRYGDCRFRFLAQVLFADVNRFEFVGQRDHFQIHHRQRCKVTGFLRKCHHLGQYVRIRFLHAQAVRKDGQGLQLPIVPDLVQHALHRVAVFGYRL</sequence>